<dbReference type="RefSeq" id="XP_040697384.1">
    <property type="nucleotide sequence ID" value="XM_040853024.1"/>
</dbReference>
<sequence length="69" mass="8175">MAEELLESRKDLDQEQRHSQLPEDLKRLVDEEEQYRRIKEDAEKARTQPMGTDDTEGLERTGKVKYKIA</sequence>
<protein>
    <submittedName>
        <fullName evidence="2">Uncharacterized protein</fullName>
    </submittedName>
</protein>
<dbReference type="OrthoDB" id="4496885at2759"/>
<dbReference type="VEuPathDB" id="FungiDB:ASPSYDRAFT_94778"/>
<gene>
    <name evidence="2" type="ORF">ASPSYDRAFT_94778</name>
</gene>
<feature type="compositionally biased region" description="Basic and acidic residues" evidence="1">
    <location>
        <begin position="1"/>
        <end position="46"/>
    </location>
</feature>
<evidence type="ECO:0000256" key="1">
    <source>
        <dbReference type="SAM" id="MobiDB-lite"/>
    </source>
</evidence>
<dbReference type="Proteomes" id="UP000184356">
    <property type="component" value="Unassembled WGS sequence"/>
</dbReference>
<proteinExistence type="predicted"/>
<evidence type="ECO:0000313" key="2">
    <source>
        <dbReference type="EMBL" id="OJJ53578.1"/>
    </source>
</evidence>
<feature type="region of interest" description="Disordered" evidence="1">
    <location>
        <begin position="1"/>
        <end position="69"/>
    </location>
</feature>
<organism evidence="2 3">
    <name type="scientific">Aspergillus sydowii CBS 593.65</name>
    <dbReference type="NCBI Taxonomy" id="1036612"/>
    <lineage>
        <taxon>Eukaryota</taxon>
        <taxon>Fungi</taxon>
        <taxon>Dikarya</taxon>
        <taxon>Ascomycota</taxon>
        <taxon>Pezizomycotina</taxon>
        <taxon>Eurotiomycetes</taxon>
        <taxon>Eurotiomycetidae</taxon>
        <taxon>Eurotiales</taxon>
        <taxon>Aspergillaceae</taxon>
        <taxon>Aspergillus</taxon>
        <taxon>Aspergillus subgen. Nidulantes</taxon>
    </lineage>
</organism>
<dbReference type="AlphaFoldDB" id="A0A1L9T2D4"/>
<accession>A0A1L9T2D4</accession>
<dbReference type="GeneID" id="63769097"/>
<dbReference type="EMBL" id="KV878597">
    <property type="protein sequence ID" value="OJJ53578.1"/>
    <property type="molecule type" value="Genomic_DNA"/>
</dbReference>
<keyword evidence="3" id="KW-1185">Reference proteome</keyword>
<evidence type="ECO:0000313" key="3">
    <source>
        <dbReference type="Proteomes" id="UP000184356"/>
    </source>
</evidence>
<name>A0A1L9T2D4_9EURO</name>
<reference evidence="3" key="1">
    <citation type="journal article" date="2017" name="Genome Biol.">
        <title>Comparative genomics reveals high biological diversity and specific adaptations in the industrially and medically important fungal genus Aspergillus.</title>
        <authorList>
            <person name="de Vries R.P."/>
            <person name="Riley R."/>
            <person name="Wiebenga A."/>
            <person name="Aguilar-Osorio G."/>
            <person name="Amillis S."/>
            <person name="Uchima C.A."/>
            <person name="Anderluh G."/>
            <person name="Asadollahi M."/>
            <person name="Askin M."/>
            <person name="Barry K."/>
            <person name="Battaglia E."/>
            <person name="Bayram O."/>
            <person name="Benocci T."/>
            <person name="Braus-Stromeyer S.A."/>
            <person name="Caldana C."/>
            <person name="Canovas D."/>
            <person name="Cerqueira G.C."/>
            <person name="Chen F."/>
            <person name="Chen W."/>
            <person name="Choi C."/>
            <person name="Clum A."/>
            <person name="Dos Santos R.A."/>
            <person name="Damasio A.R."/>
            <person name="Diallinas G."/>
            <person name="Emri T."/>
            <person name="Fekete E."/>
            <person name="Flipphi M."/>
            <person name="Freyberg S."/>
            <person name="Gallo A."/>
            <person name="Gournas C."/>
            <person name="Habgood R."/>
            <person name="Hainaut M."/>
            <person name="Harispe M.L."/>
            <person name="Henrissat B."/>
            <person name="Hilden K.S."/>
            <person name="Hope R."/>
            <person name="Hossain A."/>
            <person name="Karabika E."/>
            <person name="Karaffa L."/>
            <person name="Karanyi Z."/>
            <person name="Krasevec N."/>
            <person name="Kuo A."/>
            <person name="Kusch H."/>
            <person name="LaButti K."/>
            <person name="Lagendijk E.L."/>
            <person name="Lapidus A."/>
            <person name="Levasseur A."/>
            <person name="Lindquist E."/>
            <person name="Lipzen A."/>
            <person name="Logrieco A.F."/>
            <person name="MacCabe A."/>
            <person name="Maekelae M.R."/>
            <person name="Malavazi I."/>
            <person name="Melin P."/>
            <person name="Meyer V."/>
            <person name="Mielnichuk N."/>
            <person name="Miskei M."/>
            <person name="Molnar A.P."/>
            <person name="Mule G."/>
            <person name="Ngan C.Y."/>
            <person name="Orejas M."/>
            <person name="Orosz E."/>
            <person name="Ouedraogo J.P."/>
            <person name="Overkamp K.M."/>
            <person name="Park H.-S."/>
            <person name="Perrone G."/>
            <person name="Piumi F."/>
            <person name="Punt P.J."/>
            <person name="Ram A.F."/>
            <person name="Ramon A."/>
            <person name="Rauscher S."/>
            <person name="Record E."/>
            <person name="Riano-Pachon D.M."/>
            <person name="Robert V."/>
            <person name="Roehrig J."/>
            <person name="Ruller R."/>
            <person name="Salamov A."/>
            <person name="Salih N.S."/>
            <person name="Samson R.A."/>
            <person name="Sandor E."/>
            <person name="Sanguinetti M."/>
            <person name="Schuetze T."/>
            <person name="Sepcic K."/>
            <person name="Shelest E."/>
            <person name="Sherlock G."/>
            <person name="Sophianopoulou V."/>
            <person name="Squina F.M."/>
            <person name="Sun H."/>
            <person name="Susca A."/>
            <person name="Todd R.B."/>
            <person name="Tsang A."/>
            <person name="Unkles S.E."/>
            <person name="van de Wiele N."/>
            <person name="van Rossen-Uffink D."/>
            <person name="Oliveira J.V."/>
            <person name="Vesth T.C."/>
            <person name="Visser J."/>
            <person name="Yu J.-H."/>
            <person name="Zhou M."/>
            <person name="Andersen M.R."/>
            <person name="Archer D.B."/>
            <person name="Baker S.E."/>
            <person name="Benoit I."/>
            <person name="Brakhage A.A."/>
            <person name="Braus G.H."/>
            <person name="Fischer R."/>
            <person name="Frisvad J.C."/>
            <person name="Goldman G.H."/>
            <person name="Houbraken J."/>
            <person name="Oakley B."/>
            <person name="Pocsi I."/>
            <person name="Scazzocchio C."/>
            <person name="Seiboth B."/>
            <person name="vanKuyk P.A."/>
            <person name="Wortman J."/>
            <person name="Dyer P.S."/>
            <person name="Grigoriev I.V."/>
        </authorList>
    </citation>
    <scope>NUCLEOTIDE SEQUENCE [LARGE SCALE GENOMIC DNA]</scope>
    <source>
        <strain evidence="3">CBS 593.65</strain>
    </source>
</reference>